<keyword evidence="4" id="KW-1185">Reference proteome</keyword>
<dbReference type="KEGG" id="gtr:GLOTRDRAFT_125003"/>
<feature type="transmembrane region" description="Helical" evidence="2">
    <location>
        <begin position="135"/>
        <end position="157"/>
    </location>
</feature>
<reference evidence="3 4" key="1">
    <citation type="journal article" date="2012" name="Science">
        <title>The Paleozoic origin of enzymatic lignin decomposition reconstructed from 31 fungal genomes.</title>
        <authorList>
            <person name="Floudas D."/>
            <person name="Binder M."/>
            <person name="Riley R."/>
            <person name="Barry K."/>
            <person name="Blanchette R.A."/>
            <person name="Henrissat B."/>
            <person name="Martinez A.T."/>
            <person name="Otillar R."/>
            <person name="Spatafora J.W."/>
            <person name="Yadav J.S."/>
            <person name="Aerts A."/>
            <person name="Benoit I."/>
            <person name="Boyd A."/>
            <person name="Carlson A."/>
            <person name="Copeland A."/>
            <person name="Coutinho P.M."/>
            <person name="de Vries R.P."/>
            <person name="Ferreira P."/>
            <person name="Findley K."/>
            <person name="Foster B."/>
            <person name="Gaskell J."/>
            <person name="Glotzer D."/>
            <person name="Gorecki P."/>
            <person name="Heitman J."/>
            <person name="Hesse C."/>
            <person name="Hori C."/>
            <person name="Igarashi K."/>
            <person name="Jurgens J.A."/>
            <person name="Kallen N."/>
            <person name="Kersten P."/>
            <person name="Kohler A."/>
            <person name="Kuees U."/>
            <person name="Kumar T.K.A."/>
            <person name="Kuo A."/>
            <person name="LaButti K."/>
            <person name="Larrondo L.F."/>
            <person name="Lindquist E."/>
            <person name="Ling A."/>
            <person name="Lombard V."/>
            <person name="Lucas S."/>
            <person name="Lundell T."/>
            <person name="Martin R."/>
            <person name="McLaughlin D.J."/>
            <person name="Morgenstern I."/>
            <person name="Morin E."/>
            <person name="Murat C."/>
            <person name="Nagy L.G."/>
            <person name="Nolan M."/>
            <person name="Ohm R.A."/>
            <person name="Patyshakuliyeva A."/>
            <person name="Rokas A."/>
            <person name="Ruiz-Duenas F.J."/>
            <person name="Sabat G."/>
            <person name="Salamov A."/>
            <person name="Samejima M."/>
            <person name="Schmutz J."/>
            <person name="Slot J.C."/>
            <person name="St John F."/>
            <person name="Stenlid J."/>
            <person name="Sun H."/>
            <person name="Sun S."/>
            <person name="Syed K."/>
            <person name="Tsang A."/>
            <person name="Wiebenga A."/>
            <person name="Young D."/>
            <person name="Pisabarro A."/>
            <person name="Eastwood D.C."/>
            <person name="Martin F."/>
            <person name="Cullen D."/>
            <person name="Grigoriev I.V."/>
            <person name="Hibbett D.S."/>
        </authorList>
    </citation>
    <scope>NUCLEOTIDE SEQUENCE [LARGE SCALE GENOMIC DNA]</scope>
    <source>
        <strain evidence="3 4">ATCC 11539</strain>
    </source>
</reference>
<keyword evidence="2" id="KW-0472">Membrane</keyword>
<feature type="transmembrane region" description="Helical" evidence="2">
    <location>
        <begin position="95"/>
        <end position="114"/>
    </location>
</feature>
<dbReference type="eggNOG" id="ENOG502SMY3">
    <property type="taxonomic scope" value="Eukaryota"/>
</dbReference>
<keyword evidence="2" id="KW-1133">Transmembrane helix</keyword>
<evidence type="ECO:0000256" key="2">
    <source>
        <dbReference type="SAM" id="Phobius"/>
    </source>
</evidence>
<dbReference type="HOGENOM" id="CLU_044614_0_0_1"/>
<evidence type="ECO:0000313" key="3">
    <source>
        <dbReference type="EMBL" id="EPQ61278.1"/>
    </source>
</evidence>
<name>S7QP26_GLOTA</name>
<dbReference type="RefSeq" id="XP_007861480.1">
    <property type="nucleotide sequence ID" value="XM_007863289.1"/>
</dbReference>
<gene>
    <name evidence="3" type="ORF">GLOTRDRAFT_125003</name>
</gene>
<feature type="region of interest" description="Disordered" evidence="1">
    <location>
        <begin position="315"/>
        <end position="334"/>
    </location>
</feature>
<feature type="transmembrane region" description="Helical" evidence="2">
    <location>
        <begin position="20"/>
        <end position="44"/>
    </location>
</feature>
<dbReference type="EMBL" id="KB469296">
    <property type="protein sequence ID" value="EPQ61278.1"/>
    <property type="molecule type" value="Genomic_DNA"/>
</dbReference>
<dbReference type="GeneID" id="19301166"/>
<accession>S7QP26</accession>
<feature type="transmembrane region" description="Helical" evidence="2">
    <location>
        <begin position="177"/>
        <end position="199"/>
    </location>
</feature>
<feature type="transmembrane region" description="Helical" evidence="2">
    <location>
        <begin position="56"/>
        <end position="75"/>
    </location>
</feature>
<dbReference type="OMA" id="TIMSIMA"/>
<feature type="transmembrane region" description="Helical" evidence="2">
    <location>
        <begin position="246"/>
        <end position="268"/>
    </location>
</feature>
<dbReference type="OrthoDB" id="2905268at2759"/>
<dbReference type="STRING" id="670483.S7QP26"/>
<proteinExistence type="predicted"/>
<evidence type="ECO:0000313" key="4">
    <source>
        <dbReference type="Proteomes" id="UP000030669"/>
    </source>
</evidence>
<dbReference type="Proteomes" id="UP000030669">
    <property type="component" value="Unassembled WGS sequence"/>
</dbReference>
<sequence>MSYSPQESSAELWLERANFVGGYLGAMTYAVHALLFFKCAFILLDRRSSPKSNLRWLVYVSLLFVVATVQVGASIKFMQMTWIDNRNFPGGPAMYIQMVFSAWINTVSNVAYVINNFLADGLLIYRIWIFWSYNYYVVIFPTLVFLASTALSIITAYEAAQPNSNLSTTVAFNFGVPYWSISIALNVIITLMIAGRIIAVRKELKTVLQNDYTTPYDSVLATIIESAALYSVTGLVYVISYARSSSFQYIMLPILGQVMCIAPVLIILRVASGRAFSKSTVATISAIHFGDTTGESSVNGNTTEDAVTVDPEKILFSPPSQSTLEISSSSTGKP</sequence>
<feature type="transmembrane region" description="Helical" evidence="2">
    <location>
        <begin position="219"/>
        <end position="240"/>
    </location>
</feature>
<evidence type="ECO:0000256" key="1">
    <source>
        <dbReference type="SAM" id="MobiDB-lite"/>
    </source>
</evidence>
<feature type="compositionally biased region" description="Low complexity" evidence="1">
    <location>
        <begin position="317"/>
        <end position="334"/>
    </location>
</feature>
<organism evidence="3 4">
    <name type="scientific">Gloeophyllum trabeum (strain ATCC 11539 / FP-39264 / Madison 617)</name>
    <name type="common">Brown rot fungus</name>
    <dbReference type="NCBI Taxonomy" id="670483"/>
    <lineage>
        <taxon>Eukaryota</taxon>
        <taxon>Fungi</taxon>
        <taxon>Dikarya</taxon>
        <taxon>Basidiomycota</taxon>
        <taxon>Agaricomycotina</taxon>
        <taxon>Agaricomycetes</taxon>
        <taxon>Gloeophyllales</taxon>
        <taxon>Gloeophyllaceae</taxon>
        <taxon>Gloeophyllum</taxon>
    </lineage>
</organism>
<keyword evidence="2" id="KW-0812">Transmembrane</keyword>
<protein>
    <submittedName>
        <fullName evidence="3">Uncharacterized protein</fullName>
    </submittedName>
</protein>
<dbReference type="AlphaFoldDB" id="S7QP26"/>